<dbReference type="CDD" id="cd04647">
    <property type="entry name" value="LbH_MAT_like"/>
    <property type="match status" value="1"/>
</dbReference>
<keyword evidence="2" id="KW-0677">Repeat</keyword>
<evidence type="ECO:0000256" key="2">
    <source>
        <dbReference type="ARBA" id="ARBA00022737"/>
    </source>
</evidence>
<dbReference type="PANTHER" id="PTHR23416:SF78">
    <property type="entry name" value="LIPOPOLYSACCHARIDE BIOSYNTHESIS O-ACETYL TRANSFERASE WBBJ-RELATED"/>
    <property type="match status" value="1"/>
</dbReference>
<dbReference type="InterPro" id="IPR001451">
    <property type="entry name" value="Hexapep"/>
</dbReference>
<accession>A0ABV0C4B6</accession>
<dbReference type="InterPro" id="IPR018357">
    <property type="entry name" value="Hexapep_transf_CS"/>
</dbReference>
<reference evidence="4 5" key="1">
    <citation type="submission" date="2024-04" db="EMBL/GenBank/DDBJ databases">
        <title>WGS of bacteria from Torrens River.</title>
        <authorList>
            <person name="Wyrsch E.R."/>
            <person name="Drigo B."/>
        </authorList>
    </citation>
    <scope>NUCLEOTIDE SEQUENCE [LARGE SCALE GENOMIC DNA]</scope>
    <source>
        <strain evidence="4 5">TWI391</strain>
    </source>
</reference>
<sequence>MLKYISYLFSYRFFNRFNILISKLASISISRDFNSAATIPKLQYPFRIEGFQNISIGKNFAAGKNLRLQAISKYGGEIFSPSIIIGDNVTINPNCQIVAINNVTIGNDVLIASYVFISDHVHGELDYSDLNIKPSDRKLCSKGPVIISDGVWIGQGVSILANIRIGKNVIIGANSVVTKDIPDNAIAVGIPAKIIKYTE</sequence>
<evidence type="ECO:0000256" key="3">
    <source>
        <dbReference type="ARBA" id="ARBA00023315"/>
    </source>
</evidence>
<dbReference type="SUPFAM" id="SSF51161">
    <property type="entry name" value="Trimeric LpxA-like enzymes"/>
    <property type="match status" value="1"/>
</dbReference>
<evidence type="ECO:0000256" key="1">
    <source>
        <dbReference type="ARBA" id="ARBA00022679"/>
    </source>
</evidence>
<evidence type="ECO:0000313" key="4">
    <source>
        <dbReference type="EMBL" id="MEN5380482.1"/>
    </source>
</evidence>
<name>A0ABV0C4B6_9SPHI</name>
<dbReference type="Proteomes" id="UP001409291">
    <property type="component" value="Unassembled WGS sequence"/>
</dbReference>
<keyword evidence="5" id="KW-1185">Reference proteome</keyword>
<dbReference type="Pfam" id="PF00132">
    <property type="entry name" value="Hexapep"/>
    <property type="match status" value="1"/>
</dbReference>
<dbReference type="EMBL" id="JBDJNQ010000018">
    <property type="protein sequence ID" value="MEN5380482.1"/>
    <property type="molecule type" value="Genomic_DNA"/>
</dbReference>
<dbReference type="InterPro" id="IPR011004">
    <property type="entry name" value="Trimer_LpxA-like_sf"/>
</dbReference>
<keyword evidence="1" id="KW-0808">Transferase</keyword>
<keyword evidence="3" id="KW-0012">Acyltransferase</keyword>
<gene>
    <name evidence="4" type="ORF">ABE541_24695</name>
</gene>
<proteinExistence type="predicted"/>
<dbReference type="InterPro" id="IPR051159">
    <property type="entry name" value="Hexapeptide_acetyltransf"/>
</dbReference>
<dbReference type="RefSeq" id="WP_346583345.1">
    <property type="nucleotide sequence ID" value="NZ_JBDJNQ010000018.1"/>
</dbReference>
<comment type="caution">
    <text evidence="4">The sequence shown here is derived from an EMBL/GenBank/DDBJ whole genome shotgun (WGS) entry which is preliminary data.</text>
</comment>
<dbReference type="PANTHER" id="PTHR23416">
    <property type="entry name" value="SIALIC ACID SYNTHASE-RELATED"/>
    <property type="match status" value="1"/>
</dbReference>
<dbReference type="Gene3D" id="2.160.10.10">
    <property type="entry name" value="Hexapeptide repeat proteins"/>
    <property type="match status" value="1"/>
</dbReference>
<evidence type="ECO:0000313" key="5">
    <source>
        <dbReference type="Proteomes" id="UP001409291"/>
    </source>
</evidence>
<dbReference type="PROSITE" id="PS00101">
    <property type="entry name" value="HEXAPEP_TRANSFERASES"/>
    <property type="match status" value="1"/>
</dbReference>
<organism evidence="4 5">
    <name type="scientific">Sphingobacterium kitahiroshimense</name>
    <dbReference type="NCBI Taxonomy" id="470446"/>
    <lineage>
        <taxon>Bacteria</taxon>
        <taxon>Pseudomonadati</taxon>
        <taxon>Bacteroidota</taxon>
        <taxon>Sphingobacteriia</taxon>
        <taxon>Sphingobacteriales</taxon>
        <taxon>Sphingobacteriaceae</taxon>
        <taxon>Sphingobacterium</taxon>
    </lineage>
</organism>
<protein>
    <submittedName>
        <fullName evidence="4">Acetyltransferase</fullName>
    </submittedName>
</protein>